<evidence type="ECO:0000313" key="6">
    <source>
        <dbReference type="EMBL" id="TDT43418.1"/>
    </source>
</evidence>
<organism evidence="6 7">
    <name type="scientific">Halospina denitrificans</name>
    <dbReference type="NCBI Taxonomy" id="332522"/>
    <lineage>
        <taxon>Bacteria</taxon>
        <taxon>Pseudomonadati</taxon>
        <taxon>Pseudomonadota</taxon>
        <taxon>Gammaproteobacteria</taxon>
        <taxon>Halospina</taxon>
    </lineage>
</organism>
<comment type="caution">
    <text evidence="6">The sequence shown here is derived from an EMBL/GenBank/DDBJ whole genome shotgun (WGS) entry which is preliminary data.</text>
</comment>
<keyword evidence="1 4" id="KW-0812">Transmembrane</keyword>
<dbReference type="RefSeq" id="WP_243864912.1">
    <property type="nucleotide sequence ID" value="NZ_SOAX01000002.1"/>
</dbReference>
<keyword evidence="2 4" id="KW-1133">Transmembrane helix</keyword>
<dbReference type="InterPro" id="IPR011701">
    <property type="entry name" value="MFS"/>
</dbReference>
<dbReference type="SUPFAM" id="SSF103473">
    <property type="entry name" value="MFS general substrate transporter"/>
    <property type="match status" value="1"/>
</dbReference>
<evidence type="ECO:0000259" key="5">
    <source>
        <dbReference type="PROSITE" id="PS50850"/>
    </source>
</evidence>
<evidence type="ECO:0000256" key="1">
    <source>
        <dbReference type="ARBA" id="ARBA00022692"/>
    </source>
</evidence>
<dbReference type="InterPro" id="IPR052524">
    <property type="entry name" value="MFS_Cyanate_Porter"/>
</dbReference>
<gene>
    <name evidence="6" type="ORF">DES49_1232</name>
</gene>
<keyword evidence="3 4" id="KW-0472">Membrane</keyword>
<feature type="transmembrane region" description="Helical" evidence="4">
    <location>
        <begin position="249"/>
        <end position="266"/>
    </location>
</feature>
<feature type="transmembrane region" description="Helical" evidence="4">
    <location>
        <begin position="211"/>
        <end position="229"/>
    </location>
</feature>
<name>A0A4V3EQU6_9GAMM</name>
<sequence>MAQGVKNRFPDLGVLALLWFAGLYMRLPILVAPALSPAIADELALSQTHIGALTTLPVFMLALGALMGSLLIMRLGARNALILALVVVALGSAARGLAHTPTTLLVFSGLMGLGIAVMQPSLPALLPRWLTPTRIALGTACYMNGMLMGEFTGAGLTLPVIMPLTGDSWRATLAVWSLPALLVALALTLPRRDYGEKSTSTQWLPELRDPLMWKLGFLLGGTASLFFGTNAYMASVLEQRGEIERLDTTLFFFNLAQVGASLLMLVMAHRWVARRSPVIASAGISVAAMLGFLLLEGWPGVAFAVTMSFFAGVLLILIVALPPQLADSGHAGRLSAGNFTIGYTLAFFVPLLGGALADVTGNSLAAVWLILAFAAITVPIALRLKLPD</sequence>
<feature type="transmembrane region" description="Helical" evidence="4">
    <location>
        <begin position="147"/>
        <end position="165"/>
    </location>
</feature>
<proteinExistence type="predicted"/>
<feature type="transmembrane region" description="Helical" evidence="4">
    <location>
        <begin position="171"/>
        <end position="190"/>
    </location>
</feature>
<keyword evidence="7" id="KW-1185">Reference proteome</keyword>
<dbReference type="PROSITE" id="PS50850">
    <property type="entry name" value="MFS"/>
    <property type="match status" value="1"/>
</dbReference>
<dbReference type="EMBL" id="SOAX01000002">
    <property type="protein sequence ID" value="TDT43418.1"/>
    <property type="molecule type" value="Genomic_DNA"/>
</dbReference>
<feature type="transmembrane region" description="Helical" evidence="4">
    <location>
        <begin position="278"/>
        <end position="295"/>
    </location>
</feature>
<dbReference type="Gene3D" id="1.20.1250.20">
    <property type="entry name" value="MFS general substrate transporter like domains"/>
    <property type="match status" value="1"/>
</dbReference>
<feature type="transmembrane region" description="Helical" evidence="4">
    <location>
        <begin position="104"/>
        <end position="126"/>
    </location>
</feature>
<feature type="transmembrane region" description="Helical" evidence="4">
    <location>
        <begin position="301"/>
        <end position="322"/>
    </location>
</feature>
<protein>
    <submittedName>
        <fullName evidence="6">CP family cyanate transporter-like MFS transporter</fullName>
    </submittedName>
</protein>
<dbReference type="GO" id="GO:0022857">
    <property type="term" value="F:transmembrane transporter activity"/>
    <property type="evidence" value="ECO:0007669"/>
    <property type="project" value="InterPro"/>
</dbReference>
<accession>A0A4V3EQU6</accession>
<evidence type="ECO:0000256" key="2">
    <source>
        <dbReference type="ARBA" id="ARBA00022989"/>
    </source>
</evidence>
<dbReference type="PANTHER" id="PTHR23523">
    <property type="match status" value="1"/>
</dbReference>
<feature type="transmembrane region" description="Helical" evidence="4">
    <location>
        <begin position="50"/>
        <end position="73"/>
    </location>
</feature>
<feature type="transmembrane region" description="Helical" evidence="4">
    <location>
        <begin position="334"/>
        <end position="357"/>
    </location>
</feature>
<reference evidence="6 7" key="1">
    <citation type="submission" date="2019-03" db="EMBL/GenBank/DDBJ databases">
        <title>Genomic Encyclopedia of Type Strains, Phase IV (KMG-IV): sequencing the most valuable type-strain genomes for metagenomic binning, comparative biology and taxonomic classification.</title>
        <authorList>
            <person name="Goeker M."/>
        </authorList>
    </citation>
    <scope>NUCLEOTIDE SEQUENCE [LARGE SCALE GENOMIC DNA]</scope>
    <source>
        <strain evidence="6 7">DSM 15505</strain>
    </source>
</reference>
<evidence type="ECO:0000313" key="7">
    <source>
        <dbReference type="Proteomes" id="UP000295830"/>
    </source>
</evidence>
<evidence type="ECO:0000256" key="4">
    <source>
        <dbReference type="SAM" id="Phobius"/>
    </source>
</evidence>
<dbReference type="InterPro" id="IPR036259">
    <property type="entry name" value="MFS_trans_sf"/>
</dbReference>
<dbReference type="AlphaFoldDB" id="A0A4V3EQU6"/>
<feature type="domain" description="Major facilitator superfamily (MFS) profile" evidence="5">
    <location>
        <begin position="14"/>
        <end position="388"/>
    </location>
</feature>
<feature type="transmembrane region" description="Helical" evidence="4">
    <location>
        <begin position="80"/>
        <end position="98"/>
    </location>
</feature>
<dbReference type="Proteomes" id="UP000295830">
    <property type="component" value="Unassembled WGS sequence"/>
</dbReference>
<dbReference type="PANTHER" id="PTHR23523:SF2">
    <property type="entry name" value="2-NITROIMIDAZOLE TRANSPORTER"/>
    <property type="match status" value="1"/>
</dbReference>
<feature type="transmembrane region" description="Helical" evidence="4">
    <location>
        <begin position="363"/>
        <end position="382"/>
    </location>
</feature>
<dbReference type="Pfam" id="PF07690">
    <property type="entry name" value="MFS_1"/>
    <property type="match status" value="1"/>
</dbReference>
<evidence type="ECO:0000256" key="3">
    <source>
        <dbReference type="ARBA" id="ARBA00023136"/>
    </source>
</evidence>
<dbReference type="InterPro" id="IPR020846">
    <property type="entry name" value="MFS_dom"/>
</dbReference>